<dbReference type="SUPFAM" id="SSF109854">
    <property type="entry name" value="DinB/YfiT-like putative metalloenzymes"/>
    <property type="match status" value="1"/>
</dbReference>
<feature type="domain" description="DinB-like" evidence="1">
    <location>
        <begin position="44"/>
        <end position="185"/>
    </location>
</feature>
<dbReference type="InterPro" id="IPR024775">
    <property type="entry name" value="DinB-like"/>
</dbReference>
<dbReference type="Proteomes" id="UP000590740">
    <property type="component" value="Unassembled WGS sequence"/>
</dbReference>
<evidence type="ECO:0000313" key="2">
    <source>
        <dbReference type="EMBL" id="MBB5033993.1"/>
    </source>
</evidence>
<comment type="caution">
    <text evidence="2">The sequence shown here is derived from an EMBL/GenBank/DDBJ whole genome shotgun (WGS) entry which is preliminary data.</text>
</comment>
<dbReference type="RefSeq" id="WP_184341361.1">
    <property type="nucleotide sequence ID" value="NZ_JACHIG010000008.1"/>
</dbReference>
<gene>
    <name evidence="2" type="ORF">HNQ65_003584</name>
</gene>
<dbReference type="EMBL" id="JACHIG010000008">
    <property type="protein sequence ID" value="MBB5033993.1"/>
    <property type="molecule type" value="Genomic_DNA"/>
</dbReference>
<sequence>MTSSVQPELAPPGAGLPLPELWIARLLFAMRRLRGSRETFLTKFEQERAAIRALVASCTEGMRGRQVLIERPRGLEDSSRNWSVWMTLDHLRITNTALIRVITALTQGQVPPGKASTAAVKPSITVTAAVEAEFERSCDGVLAVIAGASDLKTAVCFAHPWFGPLDAFGWAAMAGTHMGVHRVQMQNIVAELNR</sequence>
<evidence type="ECO:0000259" key="1">
    <source>
        <dbReference type="Pfam" id="PF12867"/>
    </source>
</evidence>
<dbReference type="Gene3D" id="1.20.120.450">
    <property type="entry name" value="dinb family like domain"/>
    <property type="match status" value="1"/>
</dbReference>
<reference evidence="2 3" key="1">
    <citation type="submission" date="2020-08" db="EMBL/GenBank/DDBJ databases">
        <title>Genomic Encyclopedia of Type Strains, Phase IV (KMG-IV): sequencing the most valuable type-strain genomes for metagenomic binning, comparative biology and taxonomic classification.</title>
        <authorList>
            <person name="Goeker M."/>
        </authorList>
    </citation>
    <scope>NUCLEOTIDE SEQUENCE [LARGE SCALE GENOMIC DNA]</scope>
    <source>
        <strain evidence="2 3">DSM 12252</strain>
    </source>
</reference>
<organism evidence="2 3">
    <name type="scientific">Prosthecobacter vanneervenii</name>
    <dbReference type="NCBI Taxonomy" id="48466"/>
    <lineage>
        <taxon>Bacteria</taxon>
        <taxon>Pseudomonadati</taxon>
        <taxon>Verrucomicrobiota</taxon>
        <taxon>Verrucomicrobiia</taxon>
        <taxon>Verrucomicrobiales</taxon>
        <taxon>Verrucomicrobiaceae</taxon>
        <taxon>Prosthecobacter</taxon>
    </lineage>
</organism>
<dbReference type="InterPro" id="IPR034660">
    <property type="entry name" value="DinB/YfiT-like"/>
</dbReference>
<protein>
    <recommendedName>
        <fullName evidence="1">DinB-like domain-containing protein</fullName>
    </recommendedName>
</protein>
<keyword evidence="3" id="KW-1185">Reference proteome</keyword>
<dbReference type="Pfam" id="PF12867">
    <property type="entry name" value="DinB_2"/>
    <property type="match status" value="1"/>
</dbReference>
<dbReference type="AlphaFoldDB" id="A0A7W8DL68"/>
<name>A0A7W8DL68_9BACT</name>
<evidence type="ECO:0000313" key="3">
    <source>
        <dbReference type="Proteomes" id="UP000590740"/>
    </source>
</evidence>
<accession>A0A7W8DL68</accession>
<proteinExistence type="predicted"/>